<dbReference type="EMBL" id="MZ443778">
    <property type="protein sequence ID" value="UAW53147.1"/>
    <property type="molecule type" value="Genomic_DNA"/>
</dbReference>
<keyword evidence="2" id="KW-1185">Reference proteome</keyword>
<organism evidence="1 2">
    <name type="scientific">Erwinia phage pEa_SNUABM_30</name>
    <dbReference type="NCBI Taxonomy" id="2869553"/>
    <lineage>
        <taxon>Viruses</taxon>
        <taxon>Duplodnaviria</taxon>
        <taxon>Heunggongvirae</taxon>
        <taxon>Uroviricota</taxon>
        <taxon>Caudoviricetes</taxon>
        <taxon>Alexandravirus</taxon>
        <taxon>Alexandravirus SNUABM30</taxon>
    </lineage>
</organism>
<dbReference type="Proteomes" id="UP000827754">
    <property type="component" value="Segment"/>
</dbReference>
<accession>A0AAE9BRQ0</accession>
<reference evidence="1 2" key="1">
    <citation type="submission" date="2021-06" db="EMBL/GenBank/DDBJ databases">
        <title>Complete genome sequence of Erwinia phage pEa_SNUABM_30.</title>
        <authorList>
            <person name="Kim S.G."/>
            <person name="Park S.C."/>
        </authorList>
    </citation>
    <scope>NUCLEOTIDE SEQUENCE [LARGE SCALE GENOMIC DNA]</scope>
</reference>
<evidence type="ECO:0000313" key="1">
    <source>
        <dbReference type="EMBL" id="UAW53147.1"/>
    </source>
</evidence>
<sequence>MPVHIVNGFQFREESAKLMAYALDMKRLGANIDANFWDTRILDDDQNIDMIQRLSTTGPVINRRNFDLFESADRCRRNAAVVFEALIYGFDLMMQEFRESFLADEGVSPWIDRHDTNMFSRELLQYLTRPAEESDLLDLPTYRRQAAVLCDVEPVLLTLRVHNEIQYVWNGEWRALTNAPIETRRRQCVNWYYNHAFTIHRLRHMLSRYLYHKFPEQFGGKSA</sequence>
<protein>
    <submittedName>
        <fullName evidence="1">Uncharacterized protein</fullName>
    </submittedName>
</protein>
<name>A0AAE9BRQ0_9CAUD</name>
<evidence type="ECO:0000313" key="2">
    <source>
        <dbReference type="Proteomes" id="UP000827754"/>
    </source>
</evidence>
<proteinExistence type="predicted"/>
<gene>
    <name evidence="1" type="ORF">pEaSNUABM30_00029</name>
</gene>